<comment type="caution">
    <text evidence="2">The sequence shown here is derived from an EMBL/GenBank/DDBJ whole genome shotgun (WGS) entry which is preliminary data.</text>
</comment>
<evidence type="ECO:0000313" key="2">
    <source>
        <dbReference type="EMBL" id="MCL6423488.1"/>
    </source>
</evidence>
<keyword evidence="1" id="KW-0472">Membrane</keyword>
<dbReference type="RefSeq" id="WP_249737562.1">
    <property type="nucleotide sequence ID" value="NZ_JAKNCJ010000003.1"/>
</dbReference>
<feature type="transmembrane region" description="Helical" evidence="1">
    <location>
        <begin position="44"/>
        <end position="65"/>
    </location>
</feature>
<name>A0ABT0R274_9MICO</name>
<evidence type="ECO:0000313" key="3">
    <source>
        <dbReference type="Proteomes" id="UP001203761"/>
    </source>
</evidence>
<dbReference type="EMBL" id="JAKNCJ010000003">
    <property type="protein sequence ID" value="MCL6423488.1"/>
    <property type="molecule type" value="Genomic_DNA"/>
</dbReference>
<keyword evidence="1" id="KW-0812">Transmembrane</keyword>
<protein>
    <submittedName>
        <fullName evidence="2">Uncharacterized protein</fullName>
    </submittedName>
</protein>
<keyword evidence="3" id="KW-1185">Reference proteome</keyword>
<gene>
    <name evidence="2" type="ORF">Bequi_08815</name>
</gene>
<reference evidence="2" key="1">
    <citation type="submission" date="2022-02" db="EMBL/GenBank/DDBJ databases">
        <authorList>
            <person name="Lee M."/>
            <person name="Kim S.-J."/>
            <person name="Jung M.-Y."/>
        </authorList>
    </citation>
    <scope>NUCLEOTIDE SEQUENCE</scope>
    <source>
        <strain evidence="2">JHP9</strain>
    </source>
</reference>
<accession>A0ABT0R274</accession>
<keyword evidence="1" id="KW-1133">Transmembrane helix</keyword>
<evidence type="ECO:0000256" key="1">
    <source>
        <dbReference type="SAM" id="Phobius"/>
    </source>
</evidence>
<proteinExistence type="predicted"/>
<dbReference type="Proteomes" id="UP001203761">
    <property type="component" value="Unassembled WGS sequence"/>
</dbReference>
<organism evidence="2 3">
    <name type="scientific">Brachybacterium equifaecis</name>
    <dbReference type="NCBI Taxonomy" id="2910770"/>
    <lineage>
        <taxon>Bacteria</taxon>
        <taxon>Bacillati</taxon>
        <taxon>Actinomycetota</taxon>
        <taxon>Actinomycetes</taxon>
        <taxon>Micrococcales</taxon>
        <taxon>Dermabacteraceae</taxon>
        <taxon>Brachybacterium</taxon>
    </lineage>
</organism>
<sequence length="69" mass="7008">MLLLGIVLGFLLAYFLVGWGGLVVLGLVIWGVSAVFTGRLPLDGAIAGALGLALGYGGIMLVALFRGGF</sequence>
<feature type="transmembrane region" description="Helical" evidence="1">
    <location>
        <begin position="7"/>
        <end position="32"/>
    </location>
</feature>